<evidence type="ECO:0000259" key="1">
    <source>
        <dbReference type="Pfam" id="PF09820"/>
    </source>
</evidence>
<sequence>MSSRLYPIGIQNFEKIRKEGYLYIDKTALIHQMVTTGSYYFLSRPRRFGKSLLVSTIEAYFQGKKDLFEGLAMAALEKEWLEHPIFHLDLNISKYASATDLVDILDRNVAAWEELYGNDPAERSLPLRFAGVILRAYKRTGRRVVILVDEYDKPLLQTLHDEALQEEMRSTLKPFYGVLKTMDGCIRFALLTGVTKFGKVSVFSDLNNLEDISMINAYADICGVTDVEIRGELKEDVQALADALGLEYEAALARLKENYDGYHFTPKAPGVYNPFSLLNTFKNRQFGDYWFETGTPTYLVELLKRTKYDLYDMAHTETSADVLNSVDAASYNPIPVIYQSGYLTIKAYDPEFGLYTLGFPNREVEQGFVKYLLPFYANVNATKSAFEISRFVQSVECGDVDNFLERLQSFFADTPYELARDLELHYQNVLFIVFRLVGLYTQVEYHTNRGRIDLVLKTDRYVYVMEFKLDGTAEEALRQIEAKGYAEPFAHDGREIIKVGVNFSSSVKNIERWVVAK</sequence>
<comment type="caution">
    <text evidence="2">The sequence shown here is derived from an EMBL/GenBank/DDBJ whole genome shotgun (WGS) entry which is preliminary data.</text>
</comment>
<keyword evidence="2" id="KW-0067">ATP-binding</keyword>
<dbReference type="PANTHER" id="PTHR34825:SF1">
    <property type="entry name" value="AAA-ATPASE-LIKE DOMAIN-CONTAINING PROTEIN"/>
    <property type="match status" value="1"/>
</dbReference>
<proteinExistence type="predicted"/>
<dbReference type="EMBL" id="DXEL01000055">
    <property type="protein sequence ID" value="HIX74919.1"/>
    <property type="molecule type" value="Genomic_DNA"/>
</dbReference>
<protein>
    <submittedName>
        <fullName evidence="2">ATP-binding protein</fullName>
    </submittedName>
</protein>
<dbReference type="InterPro" id="IPR018631">
    <property type="entry name" value="AAA-ATPase-like_dom"/>
</dbReference>
<dbReference type="Pfam" id="PF09820">
    <property type="entry name" value="AAA-ATPase_like"/>
    <property type="match status" value="1"/>
</dbReference>
<dbReference type="AlphaFoldDB" id="A0A9D1X8L7"/>
<organism evidence="2 3">
    <name type="scientific">Candidatus Parabacteroides intestinipullorum</name>
    <dbReference type="NCBI Taxonomy" id="2838723"/>
    <lineage>
        <taxon>Bacteria</taxon>
        <taxon>Pseudomonadati</taxon>
        <taxon>Bacteroidota</taxon>
        <taxon>Bacteroidia</taxon>
        <taxon>Bacteroidales</taxon>
        <taxon>Tannerellaceae</taxon>
        <taxon>Parabacteroides</taxon>
    </lineage>
</organism>
<reference evidence="2" key="2">
    <citation type="submission" date="2021-04" db="EMBL/GenBank/DDBJ databases">
        <authorList>
            <person name="Gilroy R."/>
        </authorList>
    </citation>
    <scope>NUCLEOTIDE SEQUENCE</scope>
    <source>
        <strain evidence="2">ChiGjej6B6-14162</strain>
    </source>
</reference>
<dbReference type="GO" id="GO:0005524">
    <property type="term" value="F:ATP binding"/>
    <property type="evidence" value="ECO:0007669"/>
    <property type="project" value="UniProtKB-KW"/>
</dbReference>
<name>A0A9D1X8L7_9BACT</name>
<dbReference type="Proteomes" id="UP000886740">
    <property type="component" value="Unassembled WGS sequence"/>
</dbReference>
<evidence type="ECO:0000313" key="2">
    <source>
        <dbReference type="EMBL" id="HIX74919.1"/>
    </source>
</evidence>
<dbReference type="PANTHER" id="PTHR34825">
    <property type="entry name" value="CONSERVED PROTEIN, WITH A WEAK D-GALACTARATE DEHYDRATASE/ALTRONATE HYDROLASE DOMAIN"/>
    <property type="match status" value="1"/>
</dbReference>
<keyword evidence="2" id="KW-0547">Nucleotide-binding</keyword>
<feature type="domain" description="AAA-ATPase-like" evidence="1">
    <location>
        <begin position="7"/>
        <end position="203"/>
    </location>
</feature>
<evidence type="ECO:0000313" key="3">
    <source>
        <dbReference type="Proteomes" id="UP000886740"/>
    </source>
</evidence>
<dbReference type="Pfam" id="PF08011">
    <property type="entry name" value="PDDEXK_9"/>
    <property type="match status" value="1"/>
</dbReference>
<reference evidence="2" key="1">
    <citation type="journal article" date="2021" name="PeerJ">
        <title>Extensive microbial diversity within the chicken gut microbiome revealed by metagenomics and culture.</title>
        <authorList>
            <person name="Gilroy R."/>
            <person name="Ravi A."/>
            <person name="Getino M."/>
            <person name="Pursley I."/>
            <person name="Horton D.L."/>
            <person name="Alikhan N.F."/>
            <person name="Baker D."/>
            <person name="Gharbi K."/>
            <person name="Hall N."/>
            <person name="Watson M."/>
            <person name="Adriaenssens E.M."/>
            <person name="Foster-Nyarko E."/>
            <person name="Jarju S."/>
            <person name="Secka A."/>
            <person name="Antonio M."/>
            <person name="Oren A."/>
            <person name="Chaudhuri R.R."/>
            <person name="La Ragione R."/>
            <person name="Hildebrand F."/>
            <person name="Pallen M.J."/>
        </authorList>
    </citation>
    <scope>NUCLEOTIDE SEQUENCE</scope>
    <source>
        <strain evidence="2">ChiGjej6B6-14162</strain>
    </source>
</reference>
<accession>A0A9D1X8L7</accession>
<gene>
    <name evidence="2" type="ORF">H9977_07810</name>
</gene>
<dbReference type="InterPro" id="IPR012547">
    <property type="entry name" value="PDDEXK_9"/>
</dbReference>